<dbReference type="InterPro" id="IPR023286">
    <property type="entry name" value="ABATE_dom_sf"/>
</dbReference>
<dbReference type="SUPFAM" id="SSF160904">
    <property type="entry name" value="Jann2411-like"/>
    <property type="match status" value="1"/>
</dbReference>
<dbReference type="PANTHER" id="PTHR35525:SF3">
    <property type="entry name" value="BLL6575 PROTEIN"/>
    <property type="match status" value="1"/>
</dbReference>
<dbReference type="Pfam" id="PF11706">
    <property type="entry name" value="zf-CGNR"/>
    <property type="match status" value="1"/>
</dbReference>
<evidence type="ECO:0000313" key="4">
    <source>
        <dbReference type="Proteomes" id="UP000253742"/>
    </source>
</evidence>
<organism evidence="3 4">
    <name type="scientific">Streptomyces parvulus</name>
    <dbReference type="NCBI Taxonomy" id="146923"/>
    <lineage>
        <taxon>Bacteria</taxon>
        <taxon>Bacillati</taxon>
        <taxon>Actinomycetota</taxon>
        <taxon>Actinomycetes</taxon>
        <taxon>Kitasatosporales</taxon>
        <taxon>Streptomycetaceae</taxon>
        <taxon>Streptomyces</taxon>
    </lineage>
</organism>
<dbReference type="PANTHER" id="PTHR35525">
    <property type="entry name" value="BLL6575 PROTEIN"/>
    <property type="match status" value="1"/>
</dbReference>
<dbReference type="AlphaFoldDB" id="A0A369UXC2"/>
<protein>
    <submittedName>
        <fullName evidence="3">CGNR zinc finger domain-containing protein</fullName>
    </submittedName>
</protein>
<comment type="caution">
    <text evidence="3">The sequence shown here is derived from an EMBL/GenBank/DDBJ whole genome shotgun (WGS) entry which is preliminary data.</text>
</comment>
<evidence type="ECO:0000256" key="1">
    <source>
        <dbReference type="SAM" id="MobiDB-lite"/>
    </source>
</evidence>
<feature type="region of interest" description="Disordered" evidence="1">
    <location>
        <begin position="159"/>
        <end position="178"/>
    </location>
</feature>
<sequence>MEGGEALLEALNSTPIRDGGRSDLWAQGQELSLWAIRHGGDGSPSEQAWLRRTRDALQGVVRGDSRAEVLLPMLEGVRKVPFVDAGHVEWAVEVETERRLAVELILDWASIQKSSPGRLRPCANSECSLFLLDRSRSNTGRWCSMRACGNRIKARRHYARRGSERPAAPDGASAVQGG</sequence>
<proteinExistence type="predicted"/>
<dbReference type="InterPro" id="IPR010852">
    <property type="entry name" value="ABATE"/>
</dbReference>
<dbReference type="Gene3D" id="1.10.3300.10">
    <property type="entry name" value="Jann2411-like domain"/>
    <property type="match status" value="1"/>
</dbReference>
<dbReference type="Proteomes" id="UP000253742">
    <property type="component" value="Unassembled WGS sequence"/>
</dbReference>
<dbReference type="InterPro" id="IPR021005">
    <property type="entry name" value="Znf_CGNR"/>
</dbReference>
<reference evidence="3 4" key="1">
    <citation type="submission" date="2018-07" db="EMBL/GenBank/DDBJ databases">
        <title>Genome guided investigation of antibiotics producing actinomycetales strain isolated from a Macau mangrove ecosystem.</title>
        <authorList>
            <person name="Hu D."/>
        </authorList>
    </citation>
    <scope>NUCLEOTIDE SEQUENCE [LARGE SCALE GENOMIC DNA]</scope>
    <source>
        <strain evidence="3 4">2297</strain>
    </source>
</reference>
<feature type="domain" description="Zinc finger CGNR" evidence="2">
    <location>
        <begin position="118"/>
        <end position="161"/>
    </location>
</feature>
<accession>A0A369UXC2</accession>
<name>A0A369UXC2_9ACTN</name>
<evidence type="ECO:0000313" key="3">
    <source>
        <dbReference type="EMBL" id="RDD85117.1"/>
    </source>
</evidence>
<dbReference type="EMBL" id="QQBH01000030">
    <property type="protein sequence ID" value="RDD85117.1"/>
    <property type="molecule type" value="Genomic_DNA"/>
</dbReference>
<evidence type="ECO:0000259" key="2">
    <source>
        <dbReference type="Pfam" id="PF11706"/>
    </source>
</evidence>
<dbReference type="OrthoDB" id="3211108at2"/>
<gene>
    <name evidence="3" type="ORF">DVZ84_31850</name>
</gene>